<accession>A0A8F5ZEI7</accession>
<sequence length="131" mass="14660">MTTRKQDFYLFFWAPLSDDQSHEKNINWNQKKNESPNHEKAGQLITGGVLSIFPFGEQKSSPSWNFGTLPAQQGPGQGRNPGHLVNGLLSGALNLKFKSPEGIWTRICIALDLTRSHPNQHVQQGRGMIHV</sequence>
<dbReference type="AlphaFoldDB" id="A0A8F5ZEI7"/>
<evidence type="ECO:0000313" key="1">
    <source>
        <dbReference type="EMBL" id="QXO93414.1"/>
    </source>
</evidence>
<proteinExistence type="predicted"/>
<evidence type="ECO:0000313" key="2">
    <source>
        <dbReference type="Proteomes" id="UP000694228"/>
    </source>
</evidence>
<reference evidence="1 2" key="1">
    <citation type="submission" date="2021-06" db="EMBL/GenBank/DDBJ databases">
        <title>Complete genome sequence of the secondary alcohol utilizing methanogen Methanospirillum hungatei strain GP1.</title>
        <authorList>
            <person name="Day L.A."/>
            <person name="Costa K.C."/>
        </authorList>
    </citation>
    <scope>NUCLEOTIDE SEQUENCE [LARGE SCALE GENOMIC DNA]</scope>
    <source>
        <strain evidence="1 2">GP1</strain>
    </source>
</reference>
<dbReference type="Proteomes" id="UP000694228">
    <property type="component" value="Chromosome"/>
</dbReference>
<organism evidence="1 2">
    <name type="scientific">Methanospirillum hungatei</name>
    <dbReference type="NCBI Taxonomy" id="2203"/>
    <lineage>
        <taxon>Archaea</taxon>
        <taxon>Methanobacteriati</taxon>
        <taxon>Methanobacteriota</taxon>
        <taxon>Stenosarchaea group</taxon>
        <taxon>Methanomicrobia</taxon>
        <taxon>Methanomicrobiales</taxon>
        <taxon>Methanospirillaceae</taxon>
        <taxon>Methanospirillum</taxon>
    </lineage>
</organism>
<dbReference type="OrthoDB" id="377345at2157"/>
<gene>
    <name evidence="1" type="ORF">KSK55_08410</name>
</gene>
<dbReference type="EMBL" id="CP077107">
    <property type="protein sequence ID" value="QXO93414.1"/>
    <property type="molecule type" value="Genomic_DNA"/>
</dbReference>
<protein>
    <submittedName>
        <fullName evidence="1">Uncharacterized protein</fullName>
    </submittedName>
</protein>
<name>A0A8F5ZEI7_METHU</name>